<keyword evidence="5" id="KW-1185">Reference proteome</keyword>
<gene>
    <name evidence="4" type="ORF">BG53_13485</name>
</gene>
<dbReference type="OrthoDB" id="1683648at2"/>
<dbReference type="GO" id="GO:0042601">
    <property type="term" value="C:endospore-forming forespore"/>
    <property type="evidence" value="ECO:0007669"/>
    <property type="project" value="InterPro"/>
</dbReference>
<evidence type="ECO:0000256" key="2">
    <source>
        <dbReference type="ARBA" id="ARBA00006573"/>
    </source>
</evidence>
<keyword evidence="3" id="KW-0749">Sporulation</keyword>
<dbReference type="NCBIfam" id="TIGR02861">
    <property type="entry name" value="SASP_H"/>
    <property type="match status" value="1"/>
</dbReference>
<proteinExistence type="inferred from homology"/>
<dbReference type="GO" id="GO:0030436">
    <property type="term" value="P:asexual sporulation"/>
    <property type="evidence" value="ECO:0007669"/>
    <property type="project" value="InterPro"/>
</dbReference>
<accession>A0A9W5S2L3</accession>
<evidence type="ECO:0000256" key="3">
    <source>
        <dbReference type="ARBA" id="ARBA00022969"/>
    </source>
</evidence>
<evidence type="ECO:0000313" key="5">
    <source>
        <dbReference type="Proteomes" id="UP000053750"/>
    </source>
</evidence>
<dbReference type="EMBL" id="JFHU01000063">
    <property type="protein sequence ID" value="EXX90472.1"/>
    <property type="molecule type" value="Genomic_DNA"/>
</dbReference>
<dbReference type="Pfam" id="PF08141">
    <property type="entry name" value="SspH"/>
    <property type="match status" value="1"/>
</dbReference>
<comment type="caution">
    <text evidence="4">The sequence shown here is derived from an EMBL/GenBank/DDBJ whole genome shotgun (WGS) entry which is preliminary data.</text>
</comment>
<sequence>MKVERAMHIYSSKDTFPVHLEGRPVWIENIDEDNGMATVQIGSDPLNTHTVAVDRLSEPEDRDQRG</sequence>
<evidence type="ECO:0000256" key="1">
    <source>
        <dbReference type="ARBA" id="ARBA00004288"/>
    </source>
</evidence>
<evidence type="ECO:0000313" key="4">
    <source>
        <dbReference type="EMBL" id="EXX90472.1"/>
    </source>
</evidence>
<dbReference type="Proteomes" id="UP000053750">
    <property type="component" value="Unassembled WGS sequence"/>
</dbReference>
<dbReference type="HAMAP" id="MF_00667">
    <property type="entry name" value="SspH"/>
    <property type="match status" value="1"/>
</dbReference>
<dbReference type="RefSeq" id="WP_036582323.1">
    <property type="nucleotide sequence ID" value="NZ_KK082204.1"/>
</dbReference>
<dbReference type="AlphaFoldDB" id="A0A9W5S2L3"/>
<dbReference type="GO" id="GO:0030435">
    <property type="term" value="P:sporulation resulting in formation of a cellular spore"/>
    <property type="evidence" value="ECO:0007669"/>
    <property type="project" value="UniProtKB-KW"/>
</dbReference>
<comment type="similarity">
    <text evidence="2">Belongs to the SspH family.</text>
</comment>
<comment type="subcellular location">
    <subcellularLocation>
        <location evidence="1">Spore core</location>
    </subcellularLocation>
</comment>
<dbReference type="InterPro" id="IPR012610">
    <property type="entry name" value="SASP_SspH"/>
</dbReference>
<organism evidence="4 5">
    <name type="scientific">Paenibacillus darwinianus</name>
    <dbReference type="NCBI Taxonomy" id="1380763"/>
    <lineage>
        <taxon>Bacteria</taxon>
        <taxon>Bacillati</taxon>
        <taxon>Bacillota</taxon>
        <taxon>Bacilli</taxon>
        <taxon>Bacillales</taxon>
        <taxon>Paenibacillaceae</taxon>
        <taxon>Paenibacillus</taxon>
    </lineage>
</organism>
<name>A0A9W5S2L3_9BACL</name>
<reference evidence="4 5" key="1">
    <citation type="submission" date="2014-02" db="EMBL/GenBank/DDBJ databases">
        <title>Genome sequence of Paenibacillus darwinianus reveals adaptive mechanisms for survival in Antarctic soils.</title>
        <authorList>
            <person name="Dsouza M."/>
            <person name="Taylor M.W."/>
            <person name="Turner S.J."/>
            <person name="Aislabie J."/>
        </authorList>
    </citation>
    <scope>NUCLEOTIDE SEQUENCE [LARGE SCALE GENOMIC DNA]</scope>
    <source>
        <strain evidence="4 5">CE1</strain>
    </source>
</reference>
<protein>
    <submittedName>
        <fullName evidence="4">Spore protein</fullName>
    </submittedName>
</protein>